<comment type="caution">
    <text evidence="10">The sequence shown here is derived from an EMBL/GenBank/DDBJ whole genome shotgun (WGS) entry which is preliminary data.</text>
</comment>
<evidence type="ECO:0000256" key="2">
    <source>
        <dbReference type="ARBA" id="ARBA00022448"/>
    </source>
</evidence>
<keyword evidence="3 8" id="KW-0812">Transmembrane</keyword>
<feature type="compositionally biased region" description="Acidic residues" evidence="7">
    <location>
        <begin position="211"/>
        <end position="220"/>
    </location>
</feature>
<dbReference type="PROSITE" id="PS50850">
    <property type="entry name" value="MFS"/>
    <property type="match status" value="1"/>
</dbReference>
<dbReference type="PROSITE" id="PS00216">
    <property type="entry name" value="SUGAR_TRANSPORT_1"/>
    <property type="match status" value="1"/>
</dbReference>
<dbReference type="AlphaFoldDB" id="A0AAD8M9Y1"/>
<feature type="transmembrane region" description="Helical" evidence="8">
    <location>
        <begin position="55"/>
        <end position="74"/>
    </location>
</feature>
<dbReference type="PANTHER" id="PTHR23511:SF5">
    <property type="entry name" value="MAJOR FACILITATOR-TYPE TRANSPORTER HXNZ-RELATED"/>
    <property type="match status" value="1"/>
</dbReference>
<comment type="similarity">
    <text evidence="6">Belongs to the major facilitator superfamily. Phosphate:H(+) symporter (TC 2.A.1.9) family.</text>
</comment>
<proteinExistence type="inferred from homology"/>
<comment type="subcellular location">
    <subcellularLocation>
        <location evidence="1">Membrane</location>
        <topology evidence="1">Multi-pass membrane protein</topology>
    </subcellularLocation>
</comment>
<evidence type="ECO:0000313" key="10">
    <source>
        <dbReference type="EMBL" id="KAK1366121.1"/>
    </source>
</evidence>
<feature type="transmembrane region" description="Helical" evidence="8">
    <location>
        <begin position="115"/>
        <end position="140"/>
    </location>
</feature>
<dbReference type="InterPro" id="IPR011701">
    <property type="entry name" value="MFS"/>
</dbReference>
<dbReference type="EMBL" id="JAUIZM010000009">
    <property type="protein sequence ID" value="KAK1366121.1"/>
    <property type="molecule type" value="Genomic_DNA"/>
</dbReference>
<evidence type="ECO:0000256" key="1">
    <source>
        <dbReference type="ARBA" id="ARBA00004141"/>
    </source>
</evidence>
<evidence type="ECO:0000256" key="8">
    <source>
        <dbReference type="SAM" id="Phobius"/>
    </source>
</evidence>
<dbReference type="InterPro" id="IPR005829">
    <property type="entry name" value="Sugar_transporter_CS"/>
</dbReference>
<evidence type="ECO:0000256" key="7">
    <source>
        <dbReference type="SAM" id="MobiDB-lite"/>
    </source>
</evidence>
<dbReference type="SUPFAM" id="SSF103473">
    <property type="entry name" value="MFS general substrate transporter"/>
    <property type="match status" value="1"/>
</dbReference>
<feature type="region of interest" description="Disordered" evidence="7">
    <location>
        <begin position="194"/>
        <end position="226"/>
    </location>
</feature>
<dbReference type="Proteomes" id="UP001237642">
    <property type="component" value="Unassembled WGS sequence"/>
</dbReference>
<feature type="domain" description="Major facilitator superfamily (MFS) profile" evidence="9">
    <location>
        <begin position="1"/>
        <end position="140"/>
    </location>
</feature>
<evidence type="ECO:0000256" key="6">
    <source>
        <dbReference type="ARBA" id="ARBA00044504"/>
    </source>
</evidence>
<evidence type="ECO:0000313" key="11">
    <source>
        <dbReference type="Proteomes" id="UP001237642"/>
    </source>
</evidence>
<reference evidence="10" key="2">
    <citation type="submission" date="2023-05" db="EMBL/GenBank/DDBJ databases">
        <authorList>
            <person name="Schelkunov M.I."/>
        </authorList>
    </citation>
    <scope>NUCLEOTIDE SEQUENCE</scope>
    <source>
        <strain evidence="10">Hsosn_3</strain>
        <tissue evidence="10">Leaf</tissue>
    </source>
</reference>
<organism evidence="10 11">
    <name type="scientific">Heracleum sosnowskyi</name>
    <dbReference type="NCBI Taxonomy" id="360622"/>
    <lineage>
        <taxon>Eukaryota</taxon>
        <taxon>Viridiplantae</taxon>
        <taxon>Streptophyta</taxon>
        <taxon>Embryophyta</taxon>
        <taxon>Tracheophyta</taxon>
        <taxon>Spermatophyta</taxon>
        <taxon>Magnoliopsida</taxon>
        <taxon>eudicotyledons</taxon>
        <taxon>Gunneridae</taxon>
        <taxon>Pentapetalae</taxon>
        <taxon>asterids</taxon>
        <taxon>campanulids</taxon>
        <taxon>Apiales</taxon>
        <taxon>Apiaceae</taxon>
        <taxon>Apioideae</taxon>
        <taxon>apioid superclade</taxon>
        <taxon>Tordylieae</taxon>
        <taxon>Tordyliinae</taxon>
        <taxon>Heracleum</taxon>
    </lineage>
</organism>
<dbReference type="Gene3D" id="1.20.1250.20">
    <property type="entry name" value="MFS general substrate transporter like domains"/>
    <property type="match status" value="1"/>
</dbReference>
<reference evidence="10" key="1">
    <citation type="submission" date="2023-02" db="EMBL/GenBank/DDBJ databases">
        <title>Genome of toxic invasive species Heracleum sosnowskyi carries increased number of genes despite the absence of recent whole-genome duplications.</title>
        <authorList>
            <person name="Schelkunov M."/>
            <person name="Shtratnikova V."/>
            <person name="Makarenko M."/>
            <person name="Klepikova A."/>
            <person name="Omelchenko D."/>
            <person name="Novikova G."/>
            <person name="Obukhova E."/>
            <person name="Bogdanov V."/>
            <person name="Penin A."/>
            <person name="Logacheva M."/>
        </authorList>
    </citation>
    <scope>NUCLEOTIDE SEQUENCE</scope>
    <source>
        <strain evidence="10">Hsosn_3</strain>
        <tissue evidence="10">Leaf</tissue>
    </source>
</reference>
<evidence type="ECO:0000256" key="4">
    <source>
        <dbReference type="ARBA" id="ARBA00022989"/>
    </source>
</evidence>
<feature type="transmembrane region" description="Helical" evidence="8">
    <location>
        <begin position="30"/>
        <end position="49"/>
    </location>
</feature>
<feature type="region of interest" description="Disordered" evidence="7">
    <location>
        <begin position="167"/>
        <end position="186"/>
    </location>
</feature>
<dbReference type="PANTHER" id="PTHR23511">
    <property type="entry name" value="SYNAPTIC VESICLE GLYCOPROTEIN 2"/>
    <property type="match status" value="1"/>
</dbReference>
<accession>A0AAD8M9Y1</accession>
<sequence length="226" mass="24457">MLLSSFLSELPGIILLALIVDRIGRKLSMVSMFVLGCGLLMPLVVHQNGILTTGLLFGARLFIIGTFTIAYIYAPEIYPTSVRATGVGIASSVGRIGGMISPLVAVKLVTDCHQAAAVLLFAGVHIGFIIFAAVAPPIFWTIRSGESVLSIWVIQSRNATRCRNFTDSEDLQAPEKSPLAPPKKQGISTFKSMFRRKSSESPLSVEKDYNEPDEVEELVEEGSAML</sequence>
<dbReference type="InterPro" id="IPR036259">
    <property type="entry name" value="MFS_trans_sf"/>
</dbReference>
<keyword evidence="2" id="KW-0813">Transport</keyword>
<keyword evidence="5 8" id="KW-0472">Membrane</keyword>
<keyword evidence="11" id="KW-1185">Reference proteome</keyword>
<dbReference type="Pfam" id="PF07690">
    <property type="entry name" value="MFS_1"/>
    <property type="match status" value="1"/>
</dbReference>
<gene>
    <name evidence="10" type="ORF">POM88_041682</name>
</gene>
<keyword evidence="4 8" id="KW-1133">Transmembrane helix</keyword>
<evidence type="ECO:0000256" key="5">
    <source>
        <dbReference type="ARBA" id="ARBA00023136"/>
    </source>
</evidence>
<protein>
    <recommendedName>
        <fullName evidence="9">Major facilitator superfamily (MFS) profile domain-containing protein</fullName>
    </recommendedName>
</protein>
<name>A0AAD8M9Y1_9APIA</name>
<dbReference type="InterPro" id="IPR020846">
    <property type="entry name" value="MFS_dom"/>
</dbReference>
<dbReference type="GO" id="GO:0016020">
    <property type="term" value="C:membrane"/>
    <property type="evidence" value="ECO:0007669"/>
    <property type="project" value="UniProtKB-SubCell"/>
</dbReference>
<evidence type="ECO:0000256" key="3">
    <source>
        <dbReference type="ARBA" id="ARBA00022692"/>
    </source>
</evidence>
<dbReference type="GO" id="GO:0022857">
    <property type="term" value="F:transmembrane transporter activity"/>
    <property type="evidence" value="ECO:0007669"/>
    <property type="project" value="InterPro"/>
</dbReference>
<feature type="transmembrane region" description="Helical" evidence="8">
    <location>
        <begin position="86"/>
        <end position="109"/>
    </location>
</feature>
<evidence type="ECO:0000259" key="9">
    <source>
        <dbReference type="PROSITE" id="PS50850"/>
    </source>
</evidence>